<gene>
    <name evidence="1" type="ORF">FSB_LOCUS9452</name>
</gene>
<dbReference type="AlphaFoldDB" id="A0A2N9F3K2"/>
<name>A0A2N9F3K2_FAGSY</name>
<reference evidence="1" key="1">
    <citation type="submission" date="2018-02" db="EMBL/GenBank/DDBJ databases">
        <authorList>
            <person name="Cohen D.B."/>
            <person name="Kent A.D."/>
        </authorList>
    </citation>
    <scope>NUCLEOTIDE SEQUENCE</scope>
</reference>
<evidence type="ECO:0000313" key="1">
    <source>
        <dbReference type="EMBL" id="SPC81570.1"/>
    </source>
</evidence>
<organism evidence="1">
    <name type="scientific">Fagus sylvatica</name>
    <name type="common">Beechnut</name>
    <dbReference type="NCBI Taxonomy" id="28930"/>
    <lineage>
        <taxon>Eukaryota</taxon>
        <taxon>Viridiplantae</taxon>
        <taxon>Streptophyta</taxon>
        <taxon>Embryophyta</taxon>
        <taxon>Tracheophyta</taxon>
        <taxon>Spermatophyta</taxon>
        <taxon>Magnoliopsida</taxon>
        <taxon>eudicotyledons</taxon>
        <taxon>Gunneridae</taxon>
        <taxon>Pentapetalae</taxon>
        <taxon>rosids</taxon>
        <taxon>fabids</taxon>
        <taxon>Fagales</taxon>
        <taxon>Fagaceae</taxon>
        <taxon>Fagus</taxon>
    </lineage>
</organism>
<dbReference type="EMBL" id="OIVN01000524">
    <property type="protein sequence ID" value="SPC81570.1"/>
    <property type="molecule type" value="Genomic_DNA"/>
</dbReference>
<protein>
    <submittedName>
        <fullName evidence="1">Uncharacterized protein</fullName>
    </submittedName>
</protein>
<proteinExistence type="predicted"/>
<accession>A0A2N9F3K2</accession>
<sequence>MNKLPIRNLSLQAKPLNFTPRPFNKSGTKSKSDFGQMLAEVWVLSFSLSSLHDTSERKLEDSNPNPRGARGVVGAVLGYLDEGVQPCLISIFDRGAGIVGC</sequence>